<dbReference type="EC" id="2.7.11.1" evidence="6"/>
<evidence type="ECO:0000256" key="1">
    <source>
        <dbReference type="ARBA" id="ARBA00010164"/>
    </source>
</evidence>
<dbReference type="NCBIfam" id="TIGR03071">
    <property type="entry name" value="couple_hipA"/>
    <property type="match status" value="1"/>
</dbReference>
<dbReference type="EMBL" id="LR134363">
    <property type="protein sequence ID" value="VEG73503.1"/>
    <property type="molecule type" value="Genomic_DNA"/>
</dbReference>
<dbReference type="InterPro" id="IPR012893">
    <property type="entry name" value="HipA-like_C"/>
</dbReference>
<organism evidence="6 7">
    <name type="scientific">Actinomyces slackii</name>
    <dbReference type="NCBI Taxonomy" id="52774"/>
    <lineage>
        <taxon>Bacteria</taxon>
        <taxon>Bacillati</taxon>
        <taxon>Actinomycetota</taxon>
        <taxon>Actinomycetes</taxon>
        <taxon>Actinomycetales</taxon>
        <taxon>Actinomycetaceae</taxon>
        <taxon>Actinomyces</taxon>
    </lineage>
</organism>
<dbReference type="InterPro" id="IPR017508">
    <property type="entry name" value="HipA_N1"/>
</dbReference>
<dbReference type="STRING" id="1278298.GCA_000428685_01129"/>
<keyword evidence="2 6" id="KW-0808">Transferase</keyword>
<keyword evidence="3 6" id="KW-0418">Kinase</keyword>
<evidence type="ECO:0000259" key="5">
    <source>
        <dbReference type="Pfam" id="PF13657"/>
    </source>
</evidence>
<dbReference type="InterPro" id="IPR052028">
    <property type="entry name" value="HipA_Ser/Thr_kinase"/>
</dbReference>
<dbReference type="RefSeq" id="WP_026427898.1">
    <property type="nucleotide sequence ID" value="NZ_CBCRWE010000062.1"/>
</dbReference>
<dbReference type="PANTHER" id="PTHR37419">
    <property type="entry name" value="SERINE/THREONINE-PROTEIN KINASE TOXIN HIPA"/>
    <property type="match status" value="1"/>
</dbReference>
<name>A0A3S4U0J0_9ACTO</name>
<dbReference type="GO" id="GO:0004674">
    <property type="term" value="F:protein serine/threonine kinase activity"/>
    <property type="evidence" value="ECO:0007669"/>
    <property type="project" value="UniProtKB-EC"/>
</dbReference>
<feature type="domain" description="HipA-like C-terminal" evidence="4">
    <location>
        <begin position="148"/>
        <end position="378"/>
    </location>
</feature>
<evidence type="ECO:0000256" key="2">
    <source>
        <dbReference type="ARBA" id="ARBA00022679"/>
    </source>
</evidence>
<evidence type="ECO:0000256" key="3">
    <source>
        <dbReference type="ARBA" id="ARBA00022777"/>
    </source>
</evidence>
<dbReference type="Pfam" id="PF07804">
    <property type="entry name" value="HipA_C"/>
    <property type="match status" value="1"/>
</dbReference>
<protein>
    <submittedName>
        <fullName evidence="6">Serine/threonine-protein kinase HipA</fullName>
        <ecNumber evidence="6">2.7.11.1</ecNumber>
    </submittedName>
</protein>
<keyword evidence="7" id="KW-1185">Reference proteome</keyword>
<dbReference type="Pfam" id="PF13657">
    <property type="entry name" value="Couple_hipA"/>
    <property type="match status" value="1"/>
</dbReference>
<dbReference type="AlphaFoldDB" id="A0A3S4U0J0"/>
<reference evidence="6 7" key="1">
    <citation type="submission" date="2018-12" db="EMBL/GenBank/DDBJ databases">
        <authorList>
            <consortium name="Pathogen Informatics"/>
        </authorList>
    </citation>
    <scope>NUCLEOTIDE SEQUENCE [LARGE SCALE GENOMIC DNA]</scope>
    <source>
        <strain evidence="6 7">NCTC11923</strain>
    </source>
</reference>
<comment type="similarity">
    <text evidence="1">Belongs to the HipA Ser/Thr kinase family.</text>
</comment>
<sequence>MSDLRVELDGALIGTLRGEWRTFDFHPAREGIERFGLESTALSVAIPLTLAPRRSERERRQAWFAGLLPEGRMLSRLAAEADLPVHDTVGLLRRYGRDLAGALQIWDPEAPGEPRTPRLEPLSVHGVADLLRTVQDSPLGNADAHGRTSLGGVQDKIVLTLQDGNWHRALDGYPSTHLLKPHSSLLPTLIGDEAYGSLIAQHLGLAEHRTWIESFEDVTTLVIERYDRTQDTPPGRVHQEDLSQVLGVVGDQKYQRIGGRVSCTRVAQALVARLPDAEESLRWLTRMVTLSVAVGNLDMHTKNLSILHPPGSQPRLAPAYDVVPMAHRAGDGEMALAVAGEYRHAALTCEHLVAEARSWGLGANDAQGLVTGTVEEIRDYARAHDAPPPADPRLPHIITAFCDRLLAGQEVGSVQD</sequence>
<proteinExistence type="inferred from homology"/>
<gene>
    <name evidence="6" type="primary">hipA_1</name>
    <name evidence="6" type="ORF">NCTC11923_00108</name>
</gene>
<feature type="domain" description="HipA N-terminal subdomain 1" evidence="5">
    <location>
        <begin position="4"/>
        <end position="105"/>
    </location>
</feature>
<dbReference type="Proteomes" id="UP000276899">
    <property type="component" value="Chromosome"/>
</dbReference>
<dbReference type="KEGG" id="asla:NCTC11923_00108"/>
<evidence type="ECO:0000313" key="7">
    <source>
        <dbReference type="Proteomes" id="UP000276899"/>
    </source>
</evidence>
<evidence type="ECO:0000313" key="6">
    <source>
        <dbReference type="EMBL" id="VEG73503.1"/>
    </source>
</evidence>
<dbReference type="GO" id="GO:0005829">
    <property type="term" value="C:cytosol"/>
    <property type="evidence" value="ECO:0007669"/>
    <property type="project" value="TreeGrafter"/>
</dbReference>
<dbReference type="PANTHER" id="PTHR37419:SF1">
    <property type="entry name" value="SERINE_THREONINE-PROTEIN KINASE TOXIN HIPA"/>
    <property type="match status" value="1"/>
</dbReference>
<accession>A0A3S4U0J0</accession>
<evidence type="ECO:0000259" key="4">
    <source>
        <dbReference type="Pfam" id="PF07804"/>
    </source>
</evidence>